<dbReference type="SUPFAM" id="SSF56672">
    <property type="entry name" value="DNA/RNA polymerases"/>
    <property type="match status" value="1"/>
</dbReference>
<dbReference type="Pfam" id="PF07727">
    <property type="entry name" value="RVT_2"/>
    <property type="match status" value="1"/>
</dbReference>
<protein>
    <submittedName>
        <fullName evidence="2">Gag-pol polyprotein</fullName>
    </submittedName>
</protein>
<reference evidence="2" key="1">
    <citation type="journal article" date="2022" name="Int. J. Mol. Sci.">
        <title>Draft Genome of Tanacetum Coccineum: Genomic Comparison of Closely Related Tanacetum-Family Plants.</title>
        <authorList>
            <person name="Yamashiro T."/>
            <person name="Shiraishi A."/>
            <person name="Nakayama K."/>
            <person name="Satake H."/>
        </authorList>
    </citation>
    <scope>NUCLEOTIDE SEQUENCE</scope>
</reference>
<dbReference type="Proteomes" id="UP001151760">
    <property type="component" value="Unassembled WGS sequence"/>
</dbReference>
<sequence>MSSLKPIIDVQPSPTIPPHLMSSFKPLFLKTDGQKKSTLNLLISLVNLLLVSQPEVGSDTQMLPQLLNFERNKVWTLVPKPHGKTIIGTKWIWENKMDENGIVIKNKARLVAQGYNQQEGIDYEENFTLVVRLEAIRIFLVYAAYMGFMVYQIDVKSAFLNGKISEEVYVQQPPGFEISEFPNYVCKLDKALYGLKQAPRAWLYETHGLVESSSPELDLFSDIQEHLTTEIMTETMEQYMIKTHEYYGSGVDRPKINDKTHFELKGQYLKELRENTFSGSEPEDANEHIEKVLEILDLFHIQEVTQDQHYLTDMEEVILLYNGLNVPTRQILDSKGAIPTKTAADTKIAIQEMAEYSQKWHNGTSSKARSTNTSNGLAAIQAYLNNLGREIKKVNEKVYVAQVGYELCKGPHYTKDCLLKEEGNTLEEAY</sequence>
<dbReference type="InterPro" id="IPR013103">
    <property type="entry name" value="RVT_2"/>
</dbReference>
<evidence type="ECO:0000313" key="3">
    <source>
        <dbReference type="Proteomes" id="UP001151760"/>
    </source>
</evidence>
<evidence type="ECO:0000313" key="2">
    <source>
        <dbReference type="EMBL" id="GJT97517.1"/>
    </source>
</evidence>
<accession>A0ABQ5IBI5</accession>
<reference evidence="2" key="2">
    <citation type="submission" date="2022-01" db="EMBL/GenBank/DDBJ databases">
        <authorList>
            <person name="Yamashiro T."/>
            <person name="Shiraishi A."/>
            <person name="Satake H."/>
            <person name="Nakayama K."/>
        </authorList>
    </citation>
    <scope>NUCLEOTIDE SEQUENCE</scope>
</reference>
<keyword evidence="3" id="KW-1185">Reference proteome</keyword>
<dbReference type="EMBL" id="BQNB010020587">
    <property type="protein sequence ID" value="GJT97517.1"/>
    <property type="molecule type" value="Genomic_DNA"/>
</dbReference>
<organism evidence="2 3">
    <name type="scientific">Tanacetum coccineum</name>
    <dbReference type="NCBI Taxonomy" id="301880"/>
    <lineage>
        <taxon>Eukaryota</taxon>
        <taxon>Viridiplantae</taxon>
        <taxon>Streptophyta</taxon>
        <taxon>Embryophyta</taxon>
        <taxon>Tracheophyta</taxon>
        <taxon>Spermatophyta</taxon>
        <taxon>Magnoliopsida</taxon>
        <taxon>eudicotyledons</taxon>
        <taxon>Gunneridae</taxon>
        <taxon>Pentapetalae</taxon>
        <taxon>asterids</taxon>
        <taxon>campanulids</taxon>
        <taxon>Asterales</taxon>
        <taxon>Asteraceae</taxon>
        <taxon>Asteroideae</taxon>
        <taxon>Anthemideae</taxon>
        <taxon>Anthemidinae</taxon>
        <taxon>Tanacetum</taxon>
    </lineage>
</organism>
<dbReference type="InterPro" id="IPR043502">
    <property type="entry name" value="DNA/RNA_pol_sf"/>
</dbReference>
<gene>
    <name evidence="2" type="ORF">Tco_1093035</name>
</gene>
<proteinExistence type="predicted"/>
<feature type="domain" description="Reverse transcriptase Ty1/copia-type" evidence="1">
    <location>
        <begin position="72"/>
        <end position="203"/>
    </location>
</feature>
<comment type="caution">
    <text evidence="2">The sequence shown here is derived from an EMBL/GenBank/DDBJ whole genome shotgun (WGS) entry which is preliminary data.</text>
</comment>
<name>A0ABQ5IBI5_9ASTR</name>
<evidence type="ECO:0000259" key="1">
    <source>
        <dbReference type="Pfam" id="PF07727"/>
    </source>
</evidence>